<feature type="region of interest" description="Disordered" evidence="1">
    <location>
        <begin position="282"/>
        <end position="454"/>
    </location>
</feature>
<reference evidence="2" key="3">
    <citation type="submission" date="2025-09" db="UniProtKB">
        <authorList>
            <consortium name="Ensembl"/>
        </authorList>
    </citation>
    <scope>IDENTIFICATION</scope>
</reference>
<protein>
    <submittedName>
        <fullName evidence="2">Family with sequence similarity 169 member A</fullName>
    </submittedName>
</protein>
<dbReference type="EMBL" id="AFYH01205964">
    <property type="status" value="NOT_ANNOTATED_CDS"/>
    <property type="molecule type" value="Genomic_DNA"/>
</dbReference>
<feature type="compositionally biased region" description="Basic residues" evidence="1">
    <location>
        <begin position="654"/>
        <end position="673"/>
    </location>
</feature>
<keyword evidence="3" id="KW-1185">Reference proteome</keyword>
<dbReference type="InterPro" id="IPR029625">
    <property type="entry name" value="FAM169"/>
</dbReference>
<dbReference type="HOGENOM" id="CLU_026572_1_0_1"/>
<dbReference type="Proteomes" id="UP000008672">
    <property type="component" value="Unassembled WGS sequence"/>
</dbReference>
<dbReference type="InParanoid" id="H3A0N1"/>
<dbReference type="eggNOG" id="ENOG502QPRQ">
    <property type="taxonomic scope" value="Eukaryota"/>
</dbReference>
<evidence type="ECO:0000313" key="2">
    <source>
        <dbReference type="Ensembl" id="ENSLACP00000003202.1"/>
    </source>
</evidence>
<dbReference type="EMBL" id="AFYH01205961">
    <property type="status" value="NOT_ANNOTATED_CDS"/>
    <property type="molecule type" value="Genomic_DNA"/>
</dbReference>
<dbReference type="Bgee" id="ENSLACG00000002860">
    <property type="expression patterns" value="Expressed in pectoral fin and 1 other cell type or tissue"/>
</dbReference>
<dbReference type="GeneTree" id="ENSGT00510000048902"/>
<dbReference type="FunCoup" id="H3A0N1">
    <property type="interactions" value="289"/>
</dbReference>
<reference evidence="3" key="1">
    <citation type="submission" date="2011-08" db="EMBL/GenBank/DDBJ databases">
        <title>The draft genome of Latimeria chalumnae.</title>
        <authorList>
            <person name="Di Palma F."/>
            <person name="Alfoldi J."/>
            <person name="Johnson J."/>
            <person name="Berlin A."/>
            <person name="Gnerre S."/>
            <person name="Jaffe D."/>
            <person name="MacCallum I."/>
            <person name="Young S."/>
            <person name="Walker B.J."/>
            <person name="Lander E."/>
            <person name="Lindblad-Toh K."/>
        </authorList>
    </citation>
    <scope>NUCLEOTIDE SEQUENCE [LARGE SCALE GENOMIC DNA]</scope>
    <source>
        <strain evidence="3">Wild caught</strain>
    </source>
</reference>
<evidence type="ECO:0000256" key="1">
    <source>
        <dbReference type="SAM" id="MobiDB-lite"/>
    </source>
</evidence>
<feature type="compositionally biased region" description="Acidic residues" evidence="1">
    <location>
        <begin position="413"/>
        <end position="424"/>
    </location>
</feature>
<feature type="region of interest" description="Disordered" evidence="1">
    <location>
        <begin position="471"/>
        <end position="673"/>
    </location>
</feature>
<organism evidence="2 3">
    <name type="scientific">Latimeria chalumnae</name>
    <name type="common">Coelacanth</name>
    <dbReference type="NCBI Taxonomy" id="7897"/>
    <lineage>
        <taxon>Eukaryota</taxon>
        <taxon>Metazoa</taxon>
        <taxon>Chordata</taxon>
        <taxon>Craniata</taxon>
        <taxon>Vertebrata</taxon>
        <taxon>Euteleostomi</taxon>
        <taxon>Coelacanthiformes</taxon>
        <taxon>Coelacanthidae</taxon>
        <taxon>Latimeria</taxon>
    </lineage>
</organism>
<dbReference type="EMBL" id="AFYH01205967">
    <property type="status" value="NOT_ANNOTATED_CDS"/>
    <property type="molecule type" value="Genomic_DNA"/>
</dbReference>
<name>H3A0N1_LATCH</name>
<accession>H3A0N1</accession>
<sequence>MAFPVDLLVDTSHDYLERSAEEYMSDLRYGDPENPEYFCLPNGRKVPVSLSAVGFVPLYGTDLTHKVMTLYTPEDKFTAVAFYLADQWWAIEDILKTSDSSRKGLLEVKSLGERVVLYILNRIIYRDQEMSRDEIPFLCHGAAEYAKILWQDGEAIGFYSVKPEGSVCNTFITQRYKLPVLDTLFVRKGHRGKNHGLQILEDFVDSFTDDALGLKYPLTSSMYRVCSQYLEKYPEDRDLLWEVEGVGHWFQRANITDKLQAQAQKLEAPPGAAAQEDEAAAVREEELPECSTVSETITEHNTDAESQSENDDLDDIIPRTPEDQNVAPVSTRTRSRQSKQSKLEISIEESVLESADNALESSSVDLRNSSEDAEENRREEEEAAGNAAEHAVETPAGLEEEAETEAQERQELAVEDQDDQEEDESVSKPGVESINGDITDETTPTSGTIGEDLTSELSTIVSSKVKVLKFNFDEKDTNLVEDGTPETAAPNQEDIPPTEEEKSEDVHLPPEKEEETETAADGIVQSNAEPAGNIQSNAEQPDDALVTSGQEAAVPENSHVSEEVSTNMSTVVKDVAQETEELESQSSIALGQGSLVLVELEDVSFQEETEEQKTSAEPPQEPAETLSQSAQTLKAVESSSEETEVEAPVVDRRSLRKRTKAQRGPSKKKSKLS</sequence>
<feature type="compositionally biased region" description="Acidic residues" evidence="1">
    <location>
        <begin position="306"/>
        <end position="315"/>
    </location>
</feature>
<dbReference type="OMA" id="HPPTQYH"/>
<gene>
    <name evidence="2" type="primary">FAM169A</name>
</gene>
<dbReference type="EMBL" id="AFYH01205963">
    <property type="status" value="NOT_ANNOTATED_CDS"/>
    <property type="molecule type" value="Genomic_DNA"/>
</dbReference>
<dbReference type="EMBL" id="AFYH01205960">
    <property type="status" value="NOT_ANNOTATED_CDS"/>
    <property type="molecule type" value="Genomic_DNA"/>
</dbReference>
<dbReference type="EMBL" id="AFYH01205965">
    <property type="status" value="NOT_ANNOTATED_CDS"/>
    <property type="molecule type" value="Genomic_DNA"/>
</dbReference>
<dbReference type="PANTHER" id="PTHR22442">
    <property type="match status" value="1"/>
</dbReference>
<proteinExistence type="predicted"/>
<feature type="compositionally biased region" description="Low complexity" evidence="1">
    <location>
        <begin position="384"/>
        <end position="397"/>
    </location>
</feature>
<dbReference type="PANTHER" id="PTHR22442:SF3">
    <property type="entry name" value="SOLUBLE LAMIN-ASSOCIATED PROTEIN OF 75 KDA"/>
    <property type="match status" value="1"/>
</dbReference>
<dbReference type="EMBL" id="AFYH01205966">
    <property type="status" value="NOT_ANNOTATED_CDS"/>
    <property type="molecule type" value="Genomic_DNA"/>
</dbReference>
<reference evidence="2" key="2">
    <citation type="submission" date="2025-08" db="UniProtKB">
        <authorList>
            <consortium name="Ensembl"/>
        </authorList>
    </citation>
    <scope>IDENTIFICATION</scope>
</reference>
<dbReference type="EMBL" id="AFYH01205962">
    <property type="status" value="NOT_ANNOTATED_CDS"/>
    <property type="molecule type" value="Genomic_DNA"/>
</dbReference>
<evidence type="ECO:0000313" key="3">
    <source>
        <dbReference type="Proteomes" id="UP000008672"/>
    </source>
</evidence>
<dbReference type="STRING" id="7897.ENSLACP00000003202"/>
<feature type="compositionally biased region" description="Acidic residues" evidence="1">
    <location>
        <begin position="599"/>
        <end position="610"/>
    </location>
</feature>
<dbReference type="Ensembl" id="ENSLACT00000003232.1">
    <property type="protein sequence ID" value="ENSLACP00000003202.1"/>
    <property type="gene ID" value="ENSLACG00000002860.1"/>
</dbReference>
<feature type="compositionally biased region" description="Polar residues" evidence="1">
    <location>
        <begin position="524"/>
        <end position="539"/>
    </location>
</feature>
<dbReference type="AlphaFoldDB" id="H3A0N1"/>
<dbReference type="EMBL" id="AFYH01205959">
    <property type="status" value="NOT_ANNOTATED_CDS"/>
    <property type="molecule type" value="Genomic_DNA"/>
</dbReference>